<dbReference type="InterPro" id="IPR004014">
    <property type="entry name" value="ATPase_P-typ_cation-transptr_N"/>
</dbReference>
<feature type="domain" description="Cation-transporting P-type ATPase N-terminal" evidence="1">
    <location>
        <begin position="5"/>
        <end position="50"/>
    </location>
</feature>
<accession>A0ABV9T052</accession>
<comment type="caution">
    <text evidence="2">The sequence shown here is derived from an EMBL/GenBank/DDBJ whole genome shotgun (WGS) entry which is preliminary data.</text>
</comment>
<protein>
    <submittedName>
        <fullName evidence="2">Cation-transporting P-type ATPase</fullName>
    </submittedName>
</protein>
<proteinExistence type="predicted"/>
<evidence type="ECO:0000259" key="1">
    <source>
        <dbReference type="Pfam" id="PF00690"/>
    </source>
</evidence>
<dbReference type="RefSeq" id="WP_377064087.1">
    <property type="nucleotide sequence ID" value="NZ_JBHSJJ010000005.1"/>
</dbReference>
<evidence type="ECO:0000313" key="3">
    <source>
        <dbReference type="Proteomes" id="UP001595818"/>
    </source>
</evidence>
<reference evidence="3" key="1">
    <citation type="journal article" date="2019" name="Int. J. Syst. Evol. Microbiol.">
        <title>The Global Catalogue of Microorganisms (GCM) 10K type strain sequencing project: providing services to taxonomists for standard genome sequencing and annotation.</title>
        <authorList>
            <consortium name="The Broad Institute Genomics Platform"/>
            <consortium name="The Broad Institute Genome Sequencing Center for Infectious Disease"/>
            <person name="Wu L."/>
            <person name="Ma J."/>
        </authorList>
    </citation>
    <scope>NUCLEOTIDE SEQUENCE [LARGE SCALE GENOMIC DNA]</scope>
    <source>
        <strain evidence="3">CGMCC 4.7466</strain>
    </source>
</reference>
<keyword evidence="3" id="KW-1185">Reference proteome</keyword>
<dbReference type="EMBL" id="JBHSJJ010000005">
    <property type="protein sequence ID" value="MFC4872041.1"/>
    <property type="molecule type" value="Genomic_DNA"/>
</dbReference>
<evidence type="ECO:0000313" key="2">
    <source>
        <dbReference type="EMBL" id="MFC4872041.1"/>
    </source>
</evidence>
<gene>
    <name evidence="2" type="ORF">ACFPFU_10100</name>
</gene>
<dbReference type="InterPro" id="IPR023298">
    <property type="entry name" value="ATPase_P-typ_TM_dom_sf"/>
</dbReference>
<sequence>MIRPWHHISAEEALQHLESSLSGLKADAIQKRVMNYGKNVLPAKRRMTGLQKTKLPVNNQIQDIGTF</sequence>
<dbReference type="SUPFAM" id="SSF81665">
    <property type="entry name" value="Calcium ATPase, transmembrane domain M"/>
    <property type="match status" value="1"/>
</dbReference>
<name>A0ABV9T052_9BACT</name>
<organism evidence="2 3">
    <name type="scientific">Negadavirga shengliensis</name>
    <dbReference type="NCBI Taxonomy" id="1389218"/>
    <lineage>
        <taxon>Bacteria</taxon>
        <taxon>Pseudomonadati</taxon>
        <taxon>Bacteroidota</taxon>
        <taxon>Cytophagia</taxon>
        <taxon>Cytophagales</taxon>
        <taxon>Cyclobacteriaceae</taxon>
        <taxon>Negadavirga</taxon>
    </lineage>
</organism>
<dbReference type="Pfam" id="PF00690">
    <property type="entry name" value="Cation_ATPase_N"/>
    <property type="match status" value="1"/>
</dbReference>
<dbReference type="Proteomes" id="UP001595818">
    <property type="component" value="Unassembled WGS sequence"/>
</dbReference>